<dbReference type="GO" id="GO:0061630">
    <property type="term" value="F:ubiquitin protein ligase activity"/>
    <property type="evidence" value="ECO:0007669"/>
    <property type="project" value="UniProtKB-EC"/>
</dbReference>
<evidence type="ECO:0000256" key="8">
    <source>
        <dbReference type="ARBA" id="ARBA00022729"/>
    </source>
</evidence>
<keyword evidence="8" id="KW-0732">Signal</keyword>
<dbReference type="RefSeq" id="XP_012899055.1">
    <property type="nucleotide sequence ID" value="XM_013043601.1"/>
</dbReference>
<dbReference type="AlphaFoldDB" id="D8MAB8"/>
<feature type="transmembrane region" description="Helical" evidence="15">
    <location>
        <begin position="59"/>
        <end position="76"/>
    </location>
</feature>
<dbReference type="PANTHER" id="PTHR22763">
    <property type="entry name" value="RING ZINC FINGER PROTEIN"/>
    <property type="match status" value="1"/>
</dbReference>
<dbReference type="OrthoDB" id="9984778at2759"/>
<keyword evidence="6 15" id="KW-0812">Transmembrane</keyword>
<feature type="transmembrane region" description="Helical" evidence="15">
    <location>
        <begin position="126"/>
        <end position="146"/>
    </location>
</feature>
<dbReference type="GeneID" id="24921668"/>
<keyword evidence="12 15" id="KW-1133">Transmembrane helix</keyword>
<evidence type="ECO:0000256" key="15">
    <source>
        <dbReference type="SAM" id="Phobius"/>
    </source>
</evidence>
<dbReference type="Pfam" id="PF13639">
    <property type="entry name" value="zf-RING_2"/>
    <property type="match status" value="1"/>
</dbReference>
<evidence type="ECO:0000256" key="3">
    <source>
        <dbReference type="ARBA" id="ARBA00004906"/>
    </source>
</evidence>
<accession>D8MAB8</accession>
<dbReference type="InterPro" id="IPR011016">
    <property type="entry name" value="Znf_RING-CH"/>
</dbReference>
<evidence type="ECO:0000256" key="5">
    <source>
        <dbReference type="ARBA" id="ARBA00022679"/>
    </source>
</evidence>
<dbReference type="PANTHER" id="PTHR22763:SF162">
    <property type="entry name" value="TRANSMEMBRANE E3 UBIQUITIN-PROTEIN LIGASE 1"/>
    <property type="match status" value="1"/>
</dbReference>
<keyword evidence="13 15" id="KW-0472">Membrane</keyword>
<proteinExistence type="predicted"/>
<evidence type="ECO:0000313" key="17">
    <source>
        <dbReference type="EMBL" id="CBK25007.2"/>
    </source>
</evidence>
<feature type="transmembrane region" description="Helical" evidence="15">
    <location>
        <begin position="222"/>
        <end position="244"/>
    </location>
</feature>
<evidence type="ECO:0000256" key="4">
    <source>
        <dbReference type="ARBA" id="ARBA00012483"/>
    </source>
</evidence>
<evidence type="ECO:0000259" key="16">
    <source>
        <dbReference type="PROSITE" id="PS50089"/>
    </source>
</evidence>
<dbReference type="InParanoid" id="D8MAB8"/>
<evidence type="ECO:0000313" key="18">
    <source>
        <dbReference type="Proteomes" id="UP000008312"/>
    </source>
</evidence>
<evidence type="ECO:0000256" key="6">
    <source>
        <dbReference type="ARBA" id="ARBA00022692"/>
    </source>
</evidence>
<dbReference type="InterPro" id="IPR021319">
    <property type="entry name" value="DUF2921"/>
</dbReference>
<dbReference type="Gene3D" id="3.30.40.10">
    <property type="entry name" value="Zinc/RING finger domain, C3HC4 (zinc finger)"/>
    <property type="match status" value="1"/>
</dbReference>
<feature type="transmembrane region" description="Helical" evidence="15">
    <location>
        <begin position="191"/>
        <end position="210"/>
    </location>
</feature>
<dbReference type="GO" id="GO:0012505">
    <property type="term" value="C:endomembrane system"/>
    <property type="evidence" value="ECO:0007669"/>
    <property type="project" value="UniProtKB-SubCell"/>
</dbReference>
<evidence type="ECO:0000256" key="9">
    <source>
        <dbReference type="ARBA" id="ARBA00022771"/>
    </source>
</evidence>
<dbReference type="SMART" id="SM00744">
    <property type="entry name" value="RINGv"/>
    <property type="match status" value="1"/>
</dbReference>
<dbReference type="GO" id="GO:0043161">
    <property type="term" value="P:proteasome-mediated ubiquitin-dependent protein catabolic process"/>
    <property type="evidence" value="ECO:0007669"/>
    <property type="project" value="TreeGrafter"/>
</dbReference>
<evidence type="ECO:0000256" key="12">
    <source>
        <dbReference type="ARBA" id="ARBA00022989"/>
    </source>
</evidence>
<evidence type="ECO:0000256" key="1">
    <source>
        <dbReference type="ARBA" id="ARBA00000900"/>
    </source>
</evidence>
<dbReference type="InterPro" id="IPR001841">
    <property type="entry name" value="Znf_RING"/>
</dbReference>
<organism evidence="17">
    <name type="scientific">Blastocystis hominis</name>
    <dbReference type="NCBI Taxonomy" id="12968"/>
    <lineage>
        <taxon>Eukaryota</taxon>
        <taxon>Sar</taxon>
        <taxon>Stramenopiles</taxon>
        <taxon>Bigyra</taxon>
        <taxon>Opalozoa</taxon>
        <taxon>Opalinata</taxon>
        <taxon>Blastocystidae</taxon>
        <taxon>Blastocystis</taxon>
    </lineage>
</organism>
<dbReference type="SUPFAM" id="SSF57850">
    <property type="entry name" value="RING/U-box"/>
    <property type="match status" value="1"/>
</dbReference>
<dbReference type="EC" id="2.3.2.27" evidence="4"/>
<evidence type="ECO:0000256" key="10">
    <source>
        <dbReference type="ARBA" id="ARBA00022786"/>
    </source>
</evidence>
<sequence>MDFLSLDPSVDPEISRNPQSRLVLNGTGSLVSRNCATNLQVKMDGFSLDTNHILFKSRLYSFLFVLVSFMECFVYIQTMQSMLFTSTHTASMLSVTMLAAIDVLVAMSHSLLGVFFLGLFSSLYFVSFHKFFLFSVIEMRMLFIIWRSYHPEINANNYLQYQKQLSCLFICLYMFIIITLISIYSQHNTSYYLIFLVYSFWVPQICRSLSLGHRPPLTIKQILWITGLKLFLPLYLFFCPYNMVRMFTTVPIPLGFGFKLVGWVIIQTALLIVQRVYNPYKILPPILRPKKYDYHAIPTTVYDVGLDSDCAICMNPIDYNNNESFMITPCNHAFHTDCLNKWMDVKLECPTCRTAIPDVRYI</sequence>
<dbReference type="InterPro" id="IPR013083">
    <property type="entry name" value="Znf_RING/FYVE/PHD"/>
</dbReference>
<gene>
    <name evidence="17" type="ORF">GSBLH_T00004656001</name>
</gene>
<dbReference type="Pfam" id="PF11145">
    <property type="entry name" value="DUF2921"/>
    <property type="match status" value="1"/>
</dbReference>
<keyword evidence="10" id="KW-0833">Ubl conjugation pathway</keyword>
<comment type="catalytic activity">
    <reaction evidence="1">
        <text>S-ubiquitinyl-[E2 ubiquitin-conjugating enzyme]-L-cysteine + [acceptor protein]-L-lysine = [E2 ubiquitin-conjugating enzyme]-L-cysteine + N(6)-ubiquitinyl-[acceptor protein]-L-lysine.</text>
        <dbReference type="EC" id="2.3.2.27"/>
    </reaction>
</comment>
<keyword evidence="5" id="KW-0808">Transferase</keyword>
<evidence type="ECO:0000256" key="13">
    <source>
        <dbReference type="ARBA" id="ARBA00023136"/>
    </source>
</evidence>
<comment type="pathway">
    <text evidence="3">Protein modification; protein ubiquitination.</text>
</comment>
<keyword evidence="9 14" id="KW-0863">Zinc-finger</keyword>
<name>D8MAB8_BLAHO</name>
<comment type="subcellular location">
    <subcellularLocation>
        <location evidence="2">Endomembrane system</location>
        <topology evidence="2">Multi-pass membrane protein</topology>
    </subcellularLocation>
</comment>
<keyword evidence="7" id="KW-0479">Metal-binding</keyword>
<evidence type="ECO:0000256" key="11">
    <source>
        <dbReference type="ARBA" id="ARBA00022833"/>
    </source>
</evidence>
<dbReference type="SMART" id="SM00184">
    <property type="entry name" value="RING"/>
    <property type="match status" value="1"/>
</dbReference>
<feature type="domain" description="RING-type" evidence="16">
    <location>
        <begin position="310"/>
        <end position="353"/>
    </location>
</feature>
<dbReference type="InterPro" id="IPR050731">
    <property type="entry name" value="HRD1_E3_ubiq-ligases"/>
</dbReference>
<feature type="transmembrane region" description="Helical" evidence="15">
    <location>
        <begin position="250"/>
        <end position="273"/>
    </location>
</feature>
<keyword evidence="18" id="KW-1185">Reference proteome</keyword>
<dbReference type="GO" id="GO:0008270">
    <property type="term" value="F:zinc ion binding"/>
    <property type="evidence" value="ECO:0007669"/>
    <property type="project" value="UniProtKB-KW"/>
</dbReference>
<evidence type="ECO:0000256" key="7">
    <source>
        <dbReference type="ARBA" id="ARBA00022723"/>
    </source>
</evidence>
<dbReference type="EMBL" id="FN668689">
    <property type="protein sequence ID" value="CBK25007.2"/>
    <property type="molecule type" value="Genomic_DNA"/>
</dbReference>
<feature type="transmembrane region" description="Helical" evidence="15">
    <location>
        <begin position="167"/>
        <end position="185"/>
    </location>
</feature>
<dbReference type="Proteomes" id="UP000008312">
    <property type="component" value="Unassembled WGS sequence"/>
</dbReference>
<reference evidence="17" key="1">
    <citation type="submission" date="2010-02" db="EMBL/GenBank/DDBJ databases">
        <title>Sequencing and annotation of the Blastocystis hominis genome.</title>
        <authorList>
            <person name="Wincker P."/>
        </authorList>
    </citation>
    <scope>NUCLEOTIDE SEQUENCE</scope>
    <source>
        <strain evidence="17">Singapore isolate B</strain>
    </source>
</reference>
<evidence type="ECO:0000256" key="14">
    <source>
        <dbReference type="PROSITE-ProRule" id="PRU00175"/>
    </source>
</evidence>
<dbReference type="PROSITE" id="PS50089">
    <property type="entry name" value="ZF_RING_2"/>
    <property type="match status" value="1"/>
</dbReference>
<dbReference type="OMA" id="RTHYSRE"/>
<keyword evidence="11" id="KW-0862">Zinc</keyword>
<protein>
    <recommendedName>
        <fullName evidence="4">RING-type E3 ubiquitin transferase</fullName>
        <ecNumber evidence="4">2.3.2.27</ecNumber>
    </recommendedName>
</protein>
<evidence type="ECO:0000256" key="2">
    <source>
        <dbReference type="ARBA" id="ARBA00004127"/>
    </source>
</evidence>